<protein>
    <submittedName>
        <fullName evidence="2">MarR family transcriptional regulator</fullName>
    </submittedName>
</protein>
<dbReference type="SMART" id="SM00347">
    <property type="entry name" value="HTH_MARR"/>
    <property type="match status" value="1"/>
</dbReference>
<feature type="domain" description="HTH marR-type" evidence="1">
    <location>
        <begin position="20"/>
        <end position="153"/>
    </location>
</feature>
<evidence type="ECO:0000313" key="3">
    <source>
        <dbReference type="Proteomes" id="UP001081283"/>
    </source>
</evidence>
<dbReference type="EMBL" id="JAOVZQ010000001">
    <property type="protein sequence ID" value="MCY0093743.1"/>
    <property type="molecule type" value="Genomic_DNA"/>
</dbReference>
<evidence type="ECO:0000313" key="2">
    <source>
        <dbReference type="EMBL" id="MCY0093743.1"/>
    </source>
</evidence>
<sequence length="169" mass="19502">MKQPSERQAERIRQRRAREQQNLFSRLPATYAASRLQGQRVLQRAGGLSVVEWRVLWDLYEAGPMTIRDLAEIQRTDHSQLSRALPAMHKKQFVTMTRDSIDGRQVVVALAEAGRIAYETAAPVMKQRRDALKEEFSDAEIATFVDFLDRLENLLRRPVDTILERDPAE</sequence>
<dbReference type="Pfam" id="PF01047">
    <property type="entry name" value="MarR"/>
    <property type="match status" value="1"/>
</dbReference>
<dbReference type="InterPro" id="IPR000835">
    <property type="entry name" value="HTH_MarR-typ"/>
</dbReference>
<dbReference type="Proteomes" id="UP001081283">
    <property type="component" value="Unassembled WGS sequence"/>
</dbReference>
<gene>
    <name evidence="2" type="ORF">OEG82_06880</name>
</gene>
<accession>A0ABT3YCX3</accession>
<dbReference type="InterPro" id="IPR036390">
    <property type="entry name" value="WH_DNA-bd_sf"/>
</dbReference>
<proteinExistence type="predicted"/>
<reference evidence="2" key="1">
    <citation type="submission" date="2022-10" db="EMBL/GenBank/DDBJ databases">
        <title>Hoeflea sp. J2-29, isolated from marine algae.</title>
        <authorList>
            <person name="Kristyanto S."/>
            <person name="Kim J.M."/>
            <person name="Jeon C.O."/>
        </authorList>
    </citation>
    <scope>NUCLEOTIDE SEQUENCE</scope>
    <source>
        <strain evidence="2">J2-29</strain>
    </source>
</reference>
<dbReference type="Gene3D" id="1.10.10.10">
    <property type="entry name" value="Winged helix-like DNA-binding domain superfamily/Winged helix DNA-binding domain"/>
    <property type="match status" value="1"/>
</dbReference>
<name>A0ABT3YCX3_9HYPH</name>
<dbReference type="PROSITE" id="PS50995">
    <property type="entry name" value="HTH_MARR_2"/>
    <property type="match status" value="1"/>
</dbReference>
<dbReference type="SUPFAM" id="SSF46785">
    <property type="entry name" value="Winged helix' DNA-binding domain"/>
    <property type="match status" value="1"/>
</dbReference>
<organism evidence="2 3">
    <name type="scientific">Hoeflea ulvae</name>
    <dbReference type="NCBI Taxonomy" id="2983764"/>
    <lineage>
        <taxon>Bacteria</taxon>
        <taxon>Pseudomonadati</taxon>
        <taxon>Pseudomonadota</taxon>
        <taxon>Alphaproteobacteria</taxon>
        <taxon>Hyphomicrobiales</taxon>
        <taxon>Rhizobiaceae</taxon>
        <taxon>Hoeflea</taxon>
    </lineage>
</organism>
<comment type="caution">
    <text evidence="2">The sequence shown here is derived from an EMBL/GenBank/DDBJ whole genome shotgun (WGS) entry which is preliminary data.</text>
</comment>
<dbReference type="InterPro" id="IPR039422">
    <property type="entry name" value="MarR/SlyA-like"/>
</dbReference>
<dbReference type="PANTHER" id="PTHR33164">
    <property type="entry name" value="TRANSCRIPTIONAL REGULATOR, MARR FAMILY"/>
    <property type="match status" value="1"/>
</dbReference>
<keyword evidence="3" id="KW-1185">Reference proteome</keyword>
<dbReference type="InterPro" id="IPR036388">
    <property type="entry name" value="WH-like_DNA-bd_sf"/>
</dbReference>
<evidence type="ECO:0000259" key="1">
    <source>
        <dbReference type="PROSITE" id="PS50995"/>
    </source>
</evidence>
<dbReference type="RefSeq" id="WP_267611691.1">
    <property type="nucleotide sequence ID" value="NZ_JAOVZQ010000001.1"/>
</dbReference>
<dbReference type="PANTHER" id="PTHR33164:SF13">
    <property type="entry name" value="4-HYDROXYPHENYLACETATE CATABOLISM PROTEIN"/>
    <property type="match status" value="1"/>
</dbReference>